<dbReference type="Pfam" id="PF06629">
    <property type="entry name" value="MipA"/>
    <property type="match status" value="1"/>
</dbReference>
<dbReference type="EMBL" id="MTHB01000110">
    <property type="protein sequence ID" value="OXC77029.1"/>
    <property type="molecule type" value="Genomic_DNA"/>
</dbReference>
<evidence type="ECO:0000313" key="7">
    <source>
        <dbReference type="EMBL" id="OXC77029.1"/>
    </source>
</evidence>
<evidence type="ECO:0000256" key="1">
    <source>
        <dbReference type="ARBA" id="ARBA00004442"/>
    </source>
</evidence>
<evidence type="ECO:0000256" key="3">
    <source>
        <dbReference type="ARBA" id="ARBA00022729"/>
    </source>
</evidence>
<comment type="subcellular location">
    <subcellularLocation>
        <location evidence="1">Cell outer membrane</location>
    </subcellularLocation>
</comment>
<dbReference type="AlphaFoldDB" id="A0A226X1N8"/>
<dbReference type="GO" id="GO:0009279">
    <property type="term" value="C:cell outer membrane"/>
    <property type="evidence" value="ECO:0007669"/>
    <property type="project" value="UniProtKB-SubCell"/>
</dbReference>
<dbReference type="InterPro" id="IPR010583">
    <property type="entry name" value="MipA"/>
</dbReference>
<keyword evidence="4" id="KW-0472">Membrane</keyword>
<reference evidence="8" key="1">
    <citation type="submission" date="2017-01" db="EMBL/GenBank/DDBJ databases">
        <title>Genome Analysis of Deinococcus marmoris KOPRI26562.</title>
        <authorList>
            <person name="Kim J.H."/>
            <person name="Oh H.-M."/>
        </authorList>
    </citation>
    <scope>NUCLEOTIDE SEQUENCE [LARGE SCALE GENOMIC DNA]</scope>
    <source>
        <strain evidence="8">PAMC 26633</strain>
    </source>
</reference>
<organism evidence="7 8">
    <name type="scientific">Caballeronia sordidicola</name>
    <name type="common">Burkholderia sordidicola</name>
    <dbReference type="NCBI Taxonomy" id="196367"/>
    <lineage>
        <taxon>Bacteria</taxon>
        <taxon>Pseudomonadati</taxon>
        <taxon>Pseudomonadota</taxon>
        <taxon>Betaproteobacteria</taxon>
        <taxon>Burkholderiales</taxon>
        <taxon>Burkholderiaceae</taxon>
        <taxon>Caballeronia</taxon>
    </lineage>
</organism>
<comment type="similarity">
    <text evidence="2">Belongs to the MipA/OmpV family.</text>
</comment>
<dbReference type="PANTHER" id="PTHR38776">
    <property type="entry name" value="MLTA-INTERACTING PROTEIN-RELATED"/>
    <property type="match status" value="1"/>
</dbReference>
<evidence type="ECO:0000313" key="8">
    <source>
        <dbReference type="Proteomes" id="UP000214720"/>
    </source>
</evidence>
<evidence type="ECO:0000256" key="6">
    <source>
        <dbReference type="SAM" id="SignalP"/>
    </source>
</evidence>
<accession>A0A226X1N8</accession>
<keyword evidence="5" id="KW-0998">Cell outer membrane</keyword>
<evidence type="ECO:0000256" key="5">
    <source>
        <dbReference type="ARBA" id="ARBA00023237"/>
    </source>
</evidence>
<comment type="caution">
    <text evidence="7">The sequence shown here is derived from an EMBL/GenBank/DDBJ whole genome shotgun (WGS) entry which is preliminary data.</text>
</comment>
<gene>
    <name evidence="7" type="ORF">BSU04_18630</name>
</gene>
<name>A0A226X1N8_CABSO</name>
<evidence type="ECO:0000256" key="2">
    <source>
        <dbReference type="ARBA" id="ARBA00005722"/>
    </source>
</evidence>
<keyword evidence="3 6" id="KW-0732">Signal</keyword>
<feature type="chain" id="PRO_5012127033" evidence="6">
    <location>
        <begin position="28"/>
        <end position="272"/>
    </location>
</feature>
<protein>
    <submittedName>
        <fullName evidence="7">Outer membrane protein V</fullName>
    </submittedName>
</protein>
<feature type="signal peptide" evidence="6">
    <location>
        <begin position="1"/>
        <end position="27"/>
    </location>
</feature>
<evidence type="ECO:0000256" key="4">
    <source>
        <dbReference type="ARBA" id="ARBA00023136"/>
    </source>
</evidence>
<dbReference type="RefSeq" id="WP_256982932.1">
    <property type="nucleotide sequence ID" value="NZ_MTHB01000110.1"/>
</dbReference>
<proteinExistence type="inferred from homology"/>
<sequence>MKKHFRREHQLLFAVASALMYSGAAWAEGPSANLPNTDTTGFAILSNATNVTHWGLGGGVAFEQSLYKGYGTHITPVPFFFFDDKWIHAIGTTVDLKVGRWDGVAVTLRGNYAIADGYRGSDAPILNGMQTRSAAFWMGPALKWSTQYGDLSGEHLSGGNKGQKADIAFGKTLDYGNFSIEPHAGVNWYSGKYVDYYYGVRTSEAQAGRPAYTGTSSYKESVGAKFDYRVTPRQLVSVDLGIAHLGSGITDSPIVGKRFIPEAKVAYLYQFN</sequence>
<dbReference type="Proteomes" id="UP000214720">
    <property type="component" value="Unassembled WGS sequence"/>
</dbReference>
<dbReference type="PANTHER" id="PTHR38776:SF1">
    <property type="entry name" value="MLTA-INTERACTING PROTEIN-RELATED"/>
    <property type="match status" value="1"/>
</dbReference>